<proteinExistence type="predicted"/>
<dbReference type="EMBL" id="JAOSHN010000007">
    <property type="protein sequence ID" value="MCU7380026.1"/>
    <property type="molecule type" value="Genomic_DNA"/>
</dbReference>
<keyword evidence="4" id="KW-1185">Reference proteome</keyword>
<name>A0A9J6QX26_9FIRM</name>
<dbReference type="Gene3D" id="3.40.630.10">
    <property type="entry name" value="Zn peptidases"/>
    <property type="match status" value="1"/>
</dbReference>
<dbReference type="AlphaFoldDB" id="A0A9J6QX26"/>
<evidence type="ECO:0000313" key="3">
    <source>
        <dbReference type="EMBL" id="MCU7380026.1"/>
    </source>
</evidence>
<feature type="domain" description="Peptidase M20 dimerisation" evidence="2">
    <location>
        <begin position="189"/>
        <end position="265"/>
    </location>
</feature>
<evidence type="ECO:0000313" key="4">
    <source>
        <dbReference type="Proteomes" id="UP001065549"/>
    </source>
</evidence>
<dbReference type="InterPro" id="IPR011650">
    <property type="entry name" value="Peptidase_M20_dimer"/>
</dbReference>
<reference evidence="3" key="1">
    <citation type="submission" date="2022-09" db="EMBL/GenBank/DDBJ databases">
        <title>Culturomic study of gut microbiota in children with autism spectrum disorder.</title>
        <authorList>
            <person name="Efimov B.A."/>
            <person name="Chaplin A.V."/>
            <person name="Sokolova S.R."/>
            <person name="Pikina A.P."/>
            <person name="Korzhanova M."/>
            <person name="Belova V."/>
            <person name="Korostin D."/>
        </authorList>
    </citation>
    <scope>NUCLEOTIDE SEQUENCE</scope>
    <source>
        <strain evidence="3">ASD5510</strain>
    </source>
</reference>
<evidence type="ECO:0000259" key="2">
    <source>
        <dbReference type="Pfam" id="PF07687"/>
    </source>
</evidence>
<accession>A0A9J6QX26</accession>
<dbReference type="InterPro" id="IPR017439">
    <property type="entry name" value="Amidohydrolase"/>
</dbReference>
<comment type="caution">
    <text evidence="3">The sequence shown here is derived from an EMBL/GenBank/DDBJ whole genome shotgun (WGS) entry which is preliminary data.</text>
</comment>
<dbReference type="NCBIfam" id="TIGR01891">
    <property type="entry name" value="amidohydrolases"/>
    <property type="match status" value="1"/>
</dbReference>
<dbReference type="Pfam" id="PF01546">
    <property type="entry name" value="Peptidase_M20"/>
    <property type="match status" value="1"/>
</dbReference>
<feature type="binding site" evidence="1">
    <location>
        <position position="142"/>
    </location>
    <ligand>
        <name>Mn(2+)</name>
        <dbReference type="ChEBI" id="CHEBI:29035"/>
        <label>2</label>
    </ligand>
</feature>
<comment type="cofactor">
    <cofactor evidence="1">
        <name>Mn(2+)</name>
        <dbReference type="ChEBI" id="CHEBI:29035"/>
    </cofactor>
    <text evidence="1">The Mn(2+) ion enhances activity.</text>
</comment>
<dbReference type="PIRSF" id="PIRSF005962">
    <property type="entry name" value="Pept_M20D_amidohydro"/>
    <property type="match status" value="1"/>
</dbReference>
<dbReference type="Pfam" id="PF07687">
    <property type="entry name" value="M20_dimer"/>
    <property type="match status" value="1"/>
</dbReference>
<dbReference type="CDD" id="cd03886">
    <property type="entry name" value="M20_Acy1"/>
    <property type="match status" value="1"/>
</dbReference>
<organism evidence="3 4">
    <name type="scientific">Hominibacterium faecale</name>
    <dbReference type="NCBI Taxonomy" id="2839743"/>
    <lineage>
        <taxon>Bacteria</taxon>
        <taxon>Bacillati</taxon>
        <taxon>Bacillota</taxon>
        <taxon>Clostridia</taxon>
        <taxon>Peptostreptococcales</taxon>
        <taxon>Anaerovoracaceae</taxon>
        <taxon>Hominibacterium</taxon>
    </lineage>
</organism>
<feature type="binding site" evidence="1">
    <location>
        <position position="166"/>
    </location>
    <ligand>
        <name>Mn(2+)</name>
        <dbReference type="ChEBI" id="CHEBI:29035"/>
        <label>2</label>
    </ligand>
</feature>
<protein>
    <submittedName>
        <fullName evidence="3">M20 family metallopeptidase</fullName>
    </submittedName>
</protein>
<feature type="binding site" evidence="1">
    <location>
        <position position="360"/>
    </location>
    <ligand>
        <name>Mn(2+)</name>
        <dbReference type="ChEBI" id="CHEBI:29035"/>
        <label>2</label>
    </ligand>
</feature>
<dbReference type="InterPro" id="IPR036264">
    <property type="entry name" value="Bact_exopeptidase_dim_dom"/>
</dbReference>
<feature type="binding site" evidence="1">
    <location>
        <position position="106"/>
    </location>
    <ligand>
        <name>Mn(2+)</name>
        <dbReference type="ChEBI" id="CHEBI:29035"/>
        <label>2</label>
    </ligand>
</feature>
<dbReference type="PANTHER" id="PTHR11014">
    <property type="entry name" value="PEPTIDASE M20 FAMILY MEMBER"/>
    <property type="match status" value="1"/>
</dbReference>
<dbReference type="Proteomes" id="UP001065549">
    <property type="component" value="Unassembled WGS sequence"/>
</dbReference>
<dbReference type="InterPro" id="IPR002933">
    <property type="entry name" value="Peptidase_M20"/>
</dbReference>
<dbReference type="RefSeq" id="WP_227755054.1">
    <property type="nucleotide sequence ID" value="NZ_JAOSHN010000007.1"/>
</dbReference>
<evidence type="ECO:0000256" key="1">
    <source>
        <dbReference type="PIRSR" id="PIRSR005962-1"/>
    </source>
</evidence>
<keyword evidence="1" id="KW-0479">Metal-binding</keyword>
<dbReference type="SUPFAM" id="SSF53187">
    <property type="entry name" value="Zn-dependent exopeptidases"/>
    <property type="match status" value="1"/>
</dbReference>
<dbReference type="PANTHER" id="PTHR11014:SF63">
    <property type="entry name" value="METALLOPEPTIDASE, PUTATIVE (AFU_ORTHOLOGUE AFUA_6G09600)-RELATED"/>
    <property type="match status" value="1"/>
</dbReference>
<dbReference type="SUPFAM" id="SSF55031">
    <property type="entry name" value="Bacterial exopeptidase dimerisation domain"/>
    <property type="match status" value="1"/>
</dbReference>
<dbReference type="GO" id="GO:0046872">
    <property type="term" value="F:metal ion binding"/>
    <property type="evidence" value="ECO:0007669"/>
    <property type="project" value="UniProtKB-KW"/>
</dbReference>
<gene>
    <name evidence="3" type="ORF">OBO34_16925</name>
</gene>
<sequence length="388" mass="42431">MIIQNLQEYILEAERVAKEVFEEIHSWPELGNEEFKTSTLIGRKLKDMGLAIYRPLATAVAADIQGSGDYKEKRTIAFRADIDALPISEEALVSYRSRRAGLMHACGHDAHAAVLVGLAQVLCRMKNVLPCNVRLIFQPDEEGEGGADRLIDVDILEGVDQIFGFHVKPELAAGTIGIQYGTVHGESRMMEVCVKGTPAHGAKPDLGRDAVYGAAEFISLCQGILSRDLDPVKAGLISFGRIQGGEAGNILARQVNLDGIVRGEDCQVCDLLCERIRIIAKGLSQAMGLAIDVNFAQGYKGLVNDRQSVEQVRAAVPKRVIELNQKSMTVDDFSSYLQVVPGAYFFLGCGFEGRENSGLHTSRFQVNEECLAVGIETLVRICMNTLYQ</sequence>
<dbReference type="Gene3D" id="3.30.70.360">
    <property type="match status" value="1"/>
</dbReference>
<keyword evidence="1" id="KW-0464">Manganese</keyword>
<feature type="binding site" evidence="1">
    <location>
        <position position="108"/>
    </location>
    <ligand>
        <name>Mn(2+)</name>
        <dbReference type="ChEBI" id="CHEBI:29035"/>
        <label>2</label>
    </ligand>
</feature>
<dbReference type="GO" id="GO:0016787">
    <property type="term" value="F:hydrolase activity"/>
    <property type="evidence" value="ECO:0007669"/>
    <property type="project" value="InterPro"/>
</dbReference>